<evidence type="ECO:0000313" key="1">
    <source>
        <dbReference type="EMBL" id="MTD14895.1"/>
    </source>
</evidence>
<gene>
    <name evidence="1" type="ORF">GIS00_13190</name>
</gene>
<keyword evidence="1" id="KW-0808">Transferase</keyword>
<dbReference type="PANTHER" id="PTHR43685:SF2">
    <property type="entry name" value="GLYCOSYLTRANSFERASE 2-LIKE DOMAIN-CONTAINING PROTEIN"/>
    <property type="match status" value="1"/>
</dbReference>
<dbReference type="Pfam" id="PF13641">
    <property type="entry name" value="Glyco_tranf_2_3"/>
    <property type="match status" value="1"/>
</dbReference>
<keyword evidence="2" id="KW-1185">Reference proteome</keyword>
<proteinExistence type="predicted"/>
<dbReference type="EMBL" id="WLYK01000005">
    <property type="protein sequence ID" value="MTD14895.1"/>
    <property type="molecule type" value="Genomic_DNA"/>
</dbReference>
<sequence length="358" mass="38396">MDHHGDGRGRGAGAVTPAGPPISLVVVTRGDEQLLRTVLPAALDAGVDTDRDEILVVIDGPGAPGAAALAAGIHPVVRVLVLPENRGAALARLAGVGAAKHGTVLLIDDDVRLTPGAVQVHRDFHQRSAGGPVLLVGAMPVAAPAHGDADTLPVRVYAESYRRTVQTWIAAPATLAESLWTGHLSARRQDILAAESVAPTVRLDYFEDLDLGLRLSLLGVRMHYSPAARADHLHRKDLAGFFREARSRGTSLARLSRRWPMLHGLQAAPSGQEVLRTFTGAVLRRRWAERMLAGLVRAAGMLGRGMQERVALLSRHLLERAWYDQERLADHPEQVQGHLATVTESATMTAPQRFQAGA</sequence>
<accession>A0A7K1FL75</accession>
<organism evidence="1 2">
    <name type="scientific">Nakamurella alba</name>
    <dbReference type="NCBI Taxonomy" id="2665158"/>
    <lineage>
        <taxon>Bacteria</taxon>
        <taxon>Bacillati</taxon>
        <taxon>Actinomycetota</taxon>
        <taxon>Actinomycetes</taxon>
        <taxon>Nakamurellales</taxon>
        <taxon>Nakamurellaceae</taxon>
        <taxon>Nakamurella</taxon>
    </lineage>
</organism>
<dbReference type="GO" id="GO:0016740">
    <property type="term" value="F:transferase activity"/>
    <property type="evidence" value="ECO:0007669"/>
    <property type="project" value="UniProtKB-KW"/>
</dbReference>
<dbReference type="CDD" id="cd00761">
    <property type="entry name" value="Glyco_tranf_GTA_type"/>
    <property type="match status" value="1"/>
</dbReference>
<dbReference type="InterPro" id="IPR029044">
    <property type="entry name" value="Nucleotide-diphossugar_trans"/>
</dbReference>
<dbReference type="AlphaFoldDB" id="A0A7K1FL75"/>
<dbReference type="SUPFAM" id="SSF53448">
    <property type="entry name" value="Nucleotide-diphospho-sugar transferases"/>
    <property type="match status" value="1"/>
</dbReference>
<dbReference type="PANTHER" id="PTHR43685">
    <property type="entry name" value="GLYCOSYLTRANSFERASE"/>
    <property type="match status" value="1"/>
</dbReference>
<reference evidence="1 2" key="1">
    <citation type="submission" date="2019-11" db="EMBL/GenBank/DDBJ databases">
        <authorList>
            <person name="Jiang L.-Q."/>
        </authorList>
    </citation>
    <scope>NUCLEOTIDE SEQUENCE [LARGE SCALE GENOMIC DNA]</scope>
    <source>
        <strain evidence="1 2">YIM 132087</strain>
    </source>
</reference>
<evidence type="ECO:0000313" key="2">
    <source>
        <dbReference type="Proteomes" id="UP000460221"/>
    </source>
</evidence>
<protein>
    <submittedName>
        <fullName evidence="1">Glycosyltransferase</fullName>
    </submittedName>
</protein>
<dbReference type="InterPro" id="IPR050834">
    <property type="entry name" value="Glycosyltransf_2"/>
</dbReference>
<dbReference type="Gene3D" id="3.90.550.10">
    <property type="entry name" value="Spore Coat Polysaccharide Biosynthesis Protein SpsA, Chain A"/>
    <property type="match status" value="1"/>
</dbReference>
<dbReference type="Proteomes" id="UP000460221">
    <property type="component" value="Unassembled WGS sequence"/>
</dbReference>
<comment type="caution">
    <text evidence="1">The sequence shown here is derived from an EMBL/GenBank/DDBJ whole genome shotgun (WGS) entry which is preliminary data.</text>
</comment>
<name>A0A7K1FL75_9ACTN</name>